<dbReference type="EC" id="1.-.-.-" evidence="9"/>
<gene>
    <name evidence="9" type="ORF">ACFQ1U_02585</name>
</gene>
<accession>A0ABW3JNQ1</accession>
<evidence type="ECO:0000256" key="2">
    <source>
        <dbReference type="ARBA" id="ARBA00022692"/>
    </source>
</evidence>
<keyword evidence="4 9" id="KW-0560">Oxidoreductase</keyword>
<evidence type="ECO:0000259" key="8">
    <source>
        <dbReference type="Pfam" id="PF04116"/>
    </source>
</evidence>
<proteinExistence type="predicted"/>
<name>A0ABW3JNQ1_9FLAO</name>
<dbReference type="PANTHER" id="PTHR21624">
    <property type="entry name" value="STEROL DESATURASE-RELATED PROTEIN"/>
    <property type="match status" value="1"/>
</dbReference>
<keyword evidence="5" id="KW-0443">Lipid metabolism</keyword>
<feature type="transmembrane region" description="Helical" evidence="7">
    <location>
        <begin position="91"/>
        <end position="113"/>
    </location>
</feature>
<keyword evidence="6 7" id="KW-0472">Membrane</keyword>
<keyword evidence="3 7" id="KW-1133">Transmembrane helix</keyword>
<evidence type="ECO:0000256" key="7">
    <source>
        <dbReference type="SAM" id="Phobius"/>
    </source>
</evidence>
<feature type="transmembrane region" description="Helical" evidence="7">
    <location>
        <begin position="51"/>
        <end position="71"/>
    </location>
</feature>
<evidence type="ECO:0000256" key="6">
    <source>
        <dbReference type="ARBA" id="ARBA00023136"/>
    </source>
</evidence>
<keyword evidence="10" id="KW-1185">Reference proteome</keyword>
<dbReference type="InterPro" id="IPR051689">
    <property type="entry name" value="Sterol_desaturase/TMEM195"/>
</dbReference>
<reference evidence="10" key="1">
    <citation type="journal article" date="2019" name="Int. J. Syst. Evol. Microbiol.">
        <title>The Global Catalogue of Microorganisms (GCM) 10K type strain sequencing project: providing services to taxonomists for standard genome sequencing and annotation.</title>
        <authorList>
            <consortium name="The Broad Institute Genomics Platform"/>
            <consortium name="The Broad Institute Genome Sequencing Center for Infectious Disease"/>
            <person name="Wu L."/>
            <person name="Ma J."/>
        </authorList>
    </citation>
    <scope>NUCLEOTIDE SEQUENCE [LARGE SCALE GENOMIC DNA]</scope>
    <source>
        <strain evidence="10">CCUG 60527</strain>
    </source>
</reference>
<feature type="transmembrane region" description="Helical" evidence="7">
    <location>
        <begin position="18"/>
        <end position="39"/>
    </location>
</feature>
<dbReference type="InterPro" id="IPR006694">
    <property type="entry name" value="Fatty_acid_hydroxylase"/>
</dbReference>
<dbReference type="EMBL" id="JBHTJR010000017">
    <property type="protein sequence ID" value="MFD0992079.1"/>
    <property type="molecule type" value="Genomic_DNA"/>
</dbReference>
<feature type="transmembrane region" description="Helical" evidence="7">
    <location>
        <begin position="150"/>
        <end position="170"/>
    </location>
</feature>
<protein>
    <submittedName>
        <fullName evidence="9">Sterol desaturase family protein</fullName>
        <ecNumber evidence="9">1.-.-.-</ecNumber>
    </submittedName>
</protein>
<organism evidence="9 10">
    <name type="scientific">Tenacibaculum geojense</name>
    <dbReference type="NCBI Taxonomy" id="915352"/>
    <lineage>
        <taxon>Bacteria</taxon>
        <taxon>Pseudomonadati</taxon>
        <taxon>Bacteroidota</taxon>
        <taxon>Flavobacteriia</taxon>
        <taxon>Flavobacteriales</taxon>
        <taxon>Flavobacteriaceae</taxon>
        <taxon>Tenacibaculum</taxon>
    </lineage>
</organism>
<feature type="domain" description="Fatty acid hydroxylase" evidence="8">
    <location>
        <begin position="96"/>
        <end position="233"/>
    </location>
</feature>
<dbReference type="Pfam" id="PF04116">
    <property type="entry name" value="FA_hydroxylase"/>
    <property type="match status" value="1"/>
</dbReference>
<dbReference type="RefSeq" id="WP_386105005.1">
    <property type="nucleotide sequence ID" value="NZ_JBHTJR010000017.1"/>
</dbReference>
<evidence type="ECO:0000256" key="4">
    <source>
        <dbReference type="ARBA" id="ARBA00023002"/>
    </source>
</evidence>
<keyword evidence="2 7" id="KW-0812">Transmembrane</keyword>
<dbReference type="Proteomes" id="UP001597062">
    <property type="component" value="Unassembled WGS sequence"/>
</dbReference>
<evidence type="ECO:0000256" key="1">
    <source>
        <dbReference type="ARBA" id="ARBA00004127"/>
    </source>
</evidence>
<evidence type="ECO:0000313" key="9">
    <source>
        <dbReference type="EMBL" id="MFD0992079.1"/>
    </source>
</evidence>
<comment type="subcellular location">
    <subcellularLocation>
        <location evidence="1">Endomembrane system</location>
        <topology evidence="1">Multi-pass membrane protein</topology>
    </subcellularLocation>
</comment>
<sequence length="279" mass="32303">METLINYFENIPSLHRSLILICGITFFWLLEGAIPLFNFNYKKWEHALPNLFFTGTTVIINFALAFLLLNTADWVTANDFGLINWLPEMPLWLYVLLGVLFLDFFGAYLAHLVEHKVKPLWMVHLVHHTDHKVDTTTANRHHPIESVIRFVFTLLGVFLVGTPIGIIMLYQSLSLIATQFTHANIKMSSKIDKLISYVLVSPDMHKVHHHNLLPYTDSNYGNIFSIWDRLLGTYKELDRDKIVYGVDTFPDEVTNSSLKELLKQPFQGYRKPTNLEELN</sequence>
<comment type="caution">
    <text evidence="9">The sequence shown here is derived from an EMBL/GenBank/DDBJ whole genome shotgun (WGS) entry which is preliminary data.</text>
</comment>
<dbReference type="PANTHER" id="PTHR21624:SF1">
    <property type="entry name" value="ALKYLGLYCEROL MONOOXYGENASE"/>
    <property type="match status" value="1"/>
</dbReference>
<evidence type="ECO:0000256" key="3">
    <source>
        <dbReference type="ARBA" id="ARBA00022989"/>
    </source>
</evidence>
<evidence type="ECO:0000313" key="10">
    <source>
        <dbReference type="Proteomes" id="UP001597062"/>
    </source>
</evidence>
<evidence type="ECO:0000256" key="5">
    <source>
        <dbReference type="ARBA" id="ARBA00023098"/>
    </source>
</evidence>
<dbReference type="GO" id="GO:0016491">
    <property type="term" value="F:oxidoreductase activity"/>
    <property type="evidence" value="ECO:0007669"/>
    <property type="project" value="UniProtKB-KW"/>
</dbReference>